<sequence length="89" mass="9858">MALPWLIKHSINTKFPTLNPLHVSSNRLDEAYGPAWQCVVGKAFGGCITHVCGTFISFHVDTMEFLIFKDATDCFKTVQHTLGGLPHKA</sequence>
<dbReference type="Proteomes" id="UP000685013">
    <property type="component" value="Chromosome 6"/>
</dbReference>
<feature type="non-terminal residue" evidence="2">
    <location>
        <position position="1"/>
    </location>
</feature>
<dbReference type="AlphaFoldDB" id="A0AAV6NFR6"/>
<keyword evidence="1" id="KW-0493">Microtubule</keyword>
<gene>
    <name evidence="2" type="ORF">SDJN03_09567</name>
</gene>
<keyword evidence="1" id="KW-0206">Cytoskeleton</keyword>
<dbReference type="GO" id="GO:0005868">
    <property type="term" value="C:cytoplasmic dynein complex"/>
    <property type="evidence" value="ECO:0007669"/>
    <property type="project" value="TreeGrafter"/>
</dbReference>
<comment type="caution">
    <text evidence="2">The sequence shown here is derived from an EMBL/GenBank/DDBJ whole genome shotgun (WGS) entry which is preliminary data.</text>
</comment>
<protein>
    <recommendedName>
        <fullName evidence="1">Dynein light chain</fullName>
    </recommendedName>
</protein>
<keyword evidence="3" id="KW-1185">Reference proteome</keyword>
<dbReference type="GO" id="GO:0007017">
    <property type="term" value="P:microtubule-based process"/>
    <property type="evidence" value="ECO:0007669"/>
    <property type="project" value="InterPro"/>
</dbReference>
<keyword evidence="1" id="KW-0505">Motor protein</keyword>
<keyword evidence="1" id="KW-0243">Dynein</keyword>
<comment type="similarity">
    <text evidence="1">Belongs to the dynein light chain family.</text>
</comment>
<dbReference type="SMART" id="SM01375">
    <property type="entry name" value="Dynein_light"/>
    <property type="match status" value="1"/>
</dbReference>
<comment type="subcellular location">
    <subcellularLocation>
        <location evidence="1">Cytoplasm</location>
        <location evidence="1">Cytoskeleton</location>
    </subcellularLocation>
</comment>
<dbReference type="InterPro" id="IPR001372">
    <property type="entry name" value="Dynein_light_chain_typ-1/2"/>
</dbReference>
<name>A0AAV6NFR6_9ROSI</name>
<proteinExistence type="inferred from homology"/>
<evidence type="ECO:0000313" key="2">
    <source>
        <dbReference type="EMBL" id="KAG6596387.1"/>
    </source>
</evidence>
<dbReference type="GO" id="GO:0045505">
    <property type="term" value="F:dynein intermediate chain binding"/>
    <property type="evidence" value="ECO:0007669"/>
    <property type="project" value="TreeGrafter"/>
</dbReference>
<dbReference type="GO" id="GO:0005874">
    <property type="term" value="C:microtubule"/>
    <property type="evidence" value="ECO:0007669"/>
    <property type="project" value="UniProtKB-KW"/>
</dbReference>
<dbReference type="PANTHER" id="PTHR11886">
    <property type="entry name" value="DYNEIN LIGHT CHAIN"/>
    <property type="match status" value="1"/>
</dbReference>
<dbReference type="Pfam" id="PF01221">
    <property type="entry name" value="Dynein_light"/>
    <property type="match status" value="1"/>
</dbReference>
<dbReference type="CDD" id="cd21450">
    <property type="entry name" value="DLC-like_DYNLL1-like"/>
    <property type="match status" value="1"/>
</dbReference>
<organism evidence="2 3">
    <name type="scientific">Cucurbita argyrosperma subsp. sororia</name>
    <dbReference type="NCBI Taxonomy" id="37648"/>
    <lineage>
        <taxon>Eukaryota</taxon>
        <taxon>Viridiplantae</taxon>
        <taxon>Streptophyta</taxon>
        <taxon>Embryophyta</taxon>
        <taxon>Tracheophyta</taxon>
        <taxon>Spermatophyta</taxon>
        <taxon>Magnoliopsida</taxon>
        <taxon>eudicotyledons</taxon>
        <taxon>Gunneridae</taxon>
        <taxon>Pentapetalae</taxon>
        <taxon>rosids</taxon>
        <taxon>fabids</taxon>
        <taxon>Cucurbitales</taxon>
        <taxon>Cucurbitaceae</taxon>
        <taxon>Cucurbiteae</taxon>
        <taxon>Cucurbita</taxon>
    </lineage>
</organism>
<dbReference type="EMBL" id="JAGKQH010000006">
    <property type="protein sequence ID" value="KAG6596387.1"/>
    <property type="molecule type" value="Genomic_DNA"/>
</dbReference>
<keyword evidence="1" id="KW-0963">Cytoplasm</keyword>
<accession>A0AAV6NFR6</accession>
<evidence type="ECO:0000313" key="3">
    <source>
        <dbReference type="Proteomes" id="UP000685013"/>
    </source>
</evidence>
<evidence type="ECO:0000256" key="1">
    <source>
        <dbReference type="RuleBase" id="RU365010"/>
    </source>
</evidence>
<reference evidence="2 3" key="1">
    <citation type="journal article" date="2021" name="Hortic Res">
        <title>The domestication of Cucurbita argyrosperma as revealed by the genome of its wild relative.</title>
        <authorList>
            <person name="Barrera-Redondo J."/>
            <person name="Sanchez-de la Vega G."/>
            <person name="Aguirre-Liguori J.A."/>
            <person name="Castellanos-Morales G."/>
            <person name="Gutierrez-Guerrero Y.T."/>
            <person name="Aguirre-Dugua X."/>
            <person name="Aguirre-Planter E."/>
            <person name="Tenaillon M.I."/>
            <person name="Lira-Saade R."/>
            <person name="Eguiarte L.E."/>
        </authorList>
    </citation>
    <scope>NUCLEOTIDE SEQUENCE [LARGE SCALE GENOMIC DNA]</scope>
    <source>
        <strain evidence="2">JBR-2021</strain>
    </source>
</reference>
<dbReference type="PANTHER" id="PTHR11886:SF85">
    <property type="entry name" value="DYNEIN LIGHT CHAIN"/>
    <property type="match status" value="1"/>
</dbReference>